<evidence type="ECO:0000313" key="4">
    <source>
        <dbReference type="Proteomes" id="UP000291116"/>
    </source>
</evidence>
<evidence type="ECO:0000313" key="3">
    <source>
        <dbReference type="EMBL" id="VEU38874.1"/>
    </source>
</evidence>
<dbReference type="EMBL" id="CAACVS010000192">
    <property type="protein sequence ID" value="VEU38874.1"/>
    <property type="molecule type" value="Genomic_DNA"/>
</dbReference>
<dbReference type="OrthoDB" id="49346at2759"/>
<proteinExistence type="predicted"/>
<organism evidence="3 4">
    <name type="scientific">Pseudo-nitzschia multistriata</name>
    <dbReference type="NCBI Taxonomy" id="183589"/>
    <lineage>
        <taxon>Eukaryota</taxon>
        <taxon>Sar</taxon>
        <taxon>Stramenopiles</taxon>
        <taxon>Ochrophyta</taxon>
        <taxon>Bacillariophyta</taxon>
        <taxon>Bacillariophyceae</taxon>
        <taxon>Bacillariophycidae</taxon>
        <taxon>Bacillariales</taxon>
        <taxon>Bacillariaceae</taxon>
        <taxon>Pseudo-nitzschia</taxon>
    </lineage>
</organism>
<evidence type="ECO:0000256" key="1">
    <source>
        <dbReference type="SAM" id="MobiDB-lite"/>
    </source>
</evidence>
<reference evidence="3 4" key="1">
    <citation type="submission" date="2019-01" db="EMBL/GenBank/DDBJ databases">
        <authorList>
            <person name="Ferrante I. M."/>
        </authorList>
    </citation>
    <scope>NUCLEOTIDE SEQUENCE [LARGE SCALE GENOMIC DNA]</scope>
    <source>
        <strain evidence="3 4">B856</strain>
    </source>
</reference>
<protein>
    <submittedName>
        <fullName evidence="3">Uncharacterized protein</fullName>
    </submittedName>
</protein>
<accession>A0A448ZA48</accession>
<dbReference type="AlphaFoldDB" id="A0A448ZA48"/>
<gene>
    <name evidence="3" type="ORF">PSNMU_V1.4_AUG-EV-PASAV3_0057260</name>
</gene>
<feature type="compositionally biased region" description="Polar residues" evidence="1">
    <location>
        <begin position="237"/>
        <end position="250"/>
    </location>
</feature>
<evidence type="ECO:0000256" key="2">
    <source>
        <dbReference type="SAM" id="SignalP"/>
    </source>
</evidence>
<feature type="chain" id="PRO_5019563159" evidence="2">
    <location>
        <begin position="27"/>
        <end position="267"/>
    </location>
</feature>
<feature type="region of interest" description="Disordered" evidence="1">
    <location>
        <begin position="237"/>
        <end position="267"/>
    </location>
</feature>
<keyword evidence="4" id="KW-1185">Reference proteome</keyword>
<feature type="signal peptide" evidence="2">
    <location>
        <begin position="1"/>
        <end position="26"/>
    </location>
</feature>
<keyword evidence="2" id="KW-0732">Signal</keyword>
<dbReference type="Proteomes" id="UP000291116">
    <property type="component" value="Unassembled WGS sequence"/>
</dbReference>
<sequence length="267" mass="29268">MPFSTSPAIALRFAAIAGLVVDPSSAFVANPRPPLKTKDTALSANSKNIRAAMEATERYGIHSPQAKVAWEIVEEFDASTNDSAAYTPNREGGLSQEELNQAYQEVQASMEIMQRNQYAAVSFQNNQQLMKDVAAELQAIKLSPPAKKPAPTIPGLWDAKLKARALSQQFGNQSPQAKLAWEEVEEIASSGLNNAVGGNLYQQETCDLVQAAEACMALEELDRFLYYENYHVGDNIENNDQDSTGYYSTQNNEDYGYGNNEGGGTYY</sequence>
<name>A0A448ZA48_9STRA</name>